<dbReference type="Pfam" id="PF03779">
    <property type="entry name" value="SPW"/>
    <property type="match status" value="1"/>
</dbReference>
<dbReference type="AlphaFoldDB" id="A0A2M7Q8C8"/>
<sequence>MKGLKWIVFLLGFWVLVSPWILGFSAYTLAMWSNVVAGLLIIVCSLWQLFGNKTNG</sequence>
<reference evidence="4" key="1">
    <citation type="submission" date="2017-09" db="EMBL/GenBank/DDBJ databases">
        <title>Depth-based differentiation of microbial function through sediment-hosted aquifers and enrichment of novel symbionts in the deep terrestrial subsurface.</title>
        <authorList>
            <person name="Probst A.J."/>
            <person name="Ladd B."/>
            <person name="Jarett J.K."/>
            <person name="Geller-Mcgrath D.E."/>
            <person name="Sieber C.M.K."/>
            <person name="Emerson J.B."/>
            <person name="Anantharaman K."/>
            <person name="Thomas B.C."/>
            <person name="Malmstrom R."/>
            <person name="Stieglmeier M."/>
            <person name="Klingl A."/>
            <person name="Woyke T."/>
            <person name="Ryan C.M."/>
            <person name="Banfield J.F."/>
        </authorList>
    </citation>
    <scope>NUCLEOTIDE SEQUENCE [LARGE SCALE GENOMIC DNA]</scope>
</reference>
<proteinExistence type="predicted"/>
<keyword evidence="1" id="KW-0812">Transmembrane</keyword>
<feature type="transmembrane region" description="Helical" evidence="1">
    <location>
        <begin position="7"/>
        <end position="25"/>
    </location>
</feature>
<organism evidence="3 4">
    <name type="scientific">Candidatus Wolfebacteria bacterium CG_4_10_14_0_8_um_filter_37_11</name>
    <dbReference type="NCBI Taxonomy" id="1975062"/>
    <lineage>
        <taxon>Bacteria</taxon>
        <taxon>Candidatus Wolfeibacteriota</taxon>
    </lineage>
</organism>
<keyword evidence="1" id="KW-0472">Membrane</keyword>
<keyword evidence="1" id="KW-1133">Transmembrane helix</keyword>
<comment type="caution">
    <text evidence="3">The sequence shown here is derived from an EMBL/GenBank/DDBJ whole genome shotgun (WGS) entry which is preliminary data.</text>
</comment>
<dbReference type="Proteomes" id="UP000230363">
    <property type="component" value="Unassembled WGS sequence"/>
</dbReference>
<evidence type="ECO:0000313" key="4">
    <source>
        <dbReference type="Proteomes" id="UP000230363"/>
    </source>
</evidence>
<protein>
    <recommendedName>
        <fullName evidence="2">SPW repeat-containing integral membrane domain-containing protein</fullName>
    </recommendedName>
</protein>
<dbReference type="EMBL" id="PFKZ01000084">
    <property type="protein sequence ID" value="PIY59362.1"/>
    <property type="molecule type" value="Genomic_DNA"/>
</dbReference>
<evidence type="ECO:0000259" key="2">
    <source>
        <dbReference type="Pfam" id="PF03779"/>
    </source>
</evidence>
<feature type="domain" description="SPW repeat-containing integral membrane" evidence="2">
    <location>
        <begin position="5"/>
        <end position="50"/>
    </location>
</feature>
<accession>A0A2M7Q8C8</accession>
<name>A0A2M7Q8C8_9BACT</name>
<feature type="transmembrane region" description="Helical" evidence="1">
    <location>
        <begin position="31"/>
        <end position="50"/>
    </location>
</feature>
<dbReference type="InterPro" id="IPR005530">
    <property type="entry name" value="SPW"/>
</dbReference>
<evidence type="ECO:0000256" key="1">
    <source>
        <dbReference type="SAM" id="Phobius"/>
    </source>
</evidence>
<gene>
    <name evidence="3" type="ORF">COY96_02215</name>
</gene>
<evidence type="ECO:0000313" key="3">
    <source>
        <dbReference type="EMBL" id="PIY59362.1"/>
    </source>
</evidence>